<sequence>MFRSLPLVSLFITFRFRRYSYDLHPLNACFQVAVKPPSDFRSPSKRARADTLTTRTILGCFS</sequence>
<keyword evidence="2" id="KW-1185">Reference proteome</keyword>
<dbReference type="KEGG" id="gtr:GLOTRDRAFT_110729"/>
<dbReference type="Proteomes" id="UP000030669">
    <property type="component" value="Unassembled WGS sequence"/>
</dbReference>
<dbReference type="AlphaFoldDB" id="S7RP01"/>
<name>S7RP01_GLOTA</name>
<accession>S7RP01</accession>
<dbReference type="HOGENOM" id="CLU_2904385_0_0_1"/>
<organism evidence="1 2">
    <name type="scientific">Gloeophyllum trabeum (strain ATCC 11539 / FP-39264 / Madison 617)</name>
    <name type="common">Brown rot fungus</name>
    <dbReference type="NCBI Taxonomy" id="670483"/>
    <lineage>
        <taxon>Eukaryota</taxon>
        <taxon>Fungi</taxon>
        <taxon>Dikarya</taxon>
        <taxon>Basidiomycota</taxon>
        <taxon>Agaricomycotina</taxon>
        <taxon>Agaricomycetes</taxon>
        <taxon>Gloeophyllales</taxon>
        <taxon>Gloeophyllaceae</taxon>
        <taxon>Gloeophyllum</taxon>
    </lineage>
</organism>
<dbReference type="RefSeq" id="XP_007865028.1">
    <property type="nucleotide sequence ID" value="XM_007866837.1"/>
</dbReference>
<dbReference type="EMBL" id="KB469300">
    <property type="protein sequence ID" value="EPQ56265.1"/>
    <property type="molecule type" value="Genomic_DNA"/>
</dbReference>
<dbReference type="GeneID" id="19299271"/>
<evidence type="ECO:0000313" key="2">
    <source>
        <dbReference type="Proteomes" id="UP000030669"/>
    </source>
</evidence>
<gene>
    <name evidence="1" type="ORF">GLOTRDRAFT_110729</name>
</gene>
<reference evidence="1 2" key="1">
    <citation type="journal article" date="2012" name="Science">
        <title>The Paleozoic origin of enzymatic lignin decomposition reconstructed from 31 fungal genomes.</title>
        <authorList>
            <person name="Floudas D."/>
            <person name="Binder M."/>
            <person name="Riley R."/>
            <person name="Barry K."/>
            <person name="Blanchette R.A."/>
            <person name="Henrissat B."/>
            <person name="Martinez A.T."/>
            <person name="Otillar R."/>
            <person name="Spatafora J.W."/>
            <person name="Yadav J.S."/>
            <person name="Aerts A."/>
            <person name="Benoit I."/>
            <person name="Boyd A."/>
            <person name="Carlson A."/>
            <person name="Copeland A."/>
            <person name="Coutinho P.M."/>
            <person name="de Vries R.P."/>
            <person name="Ferreira P."/>
            <person name="Findley K."/>
            <person name="Foster B."/>
            <person name="Gaskell J."/>
            <person name="Glotzer D."/>
            <person name="Gorecki P."/>
            <person name="Heitman J."/>
            <person name="Hesse C."/>
            <person name="Hori C."/>
            <person name="Igarashi K."/>
            <person name="Jurgens J.A."/>
            <person name="Kallen N."/>
            <person name="Kersten P."/>
            <person name="Kohler A."/>
            <person name="Kuees U."/>
            <person name="Kumar T.K.A."/>
            <person name="Kuo A."/>
            <person name="LaButti K."/>
            <person name="Larrondo L.F."/>
            <person name="Lindquist E."/>
            <person name="Ling A."/>
            <person name="Lombard V."/>
            <person name="Lucas S."/>
            <person name="Lundell T."/>
            <person name="Martin R."/>
            <person name="McLaughlin D.J."/>
            <person name="Morgenstern I."/>
            <person name="Morin E."/>
            <person name="Murat C."/>
            <person name="Nagy L.G."/>
            <person name="Nolan M."/>
            <person name="Ohm R.A."/>
            <person name="Patyshakuliyeva A."/>
            <person name="Rokas A."/>
            <person name="Ruiz-Duenas F.J."/>
            <person name="Sabat G."/>
            <person name="Salamov A."/>
            <person name="Samejima M."/>
            <person name="Schmutz J."/>
            <person name="Slot J.C."/>
            <person name="St John F."/>
            <person name="Stenlid J."/>
            <person name="Sun H."/>
            <person name="Sun S."/>
            <person name="Syed K."/>
            <person name="Tsang A."/>
            <person name="Wiebenga A."/>
            <person name="Young D."/>
            <person name="Pisabarro A."/>
            <person name="Eastwood D.C."/>
            <person name="Martin F."/>
            <person name="Cullen D."/>
            <person name="Grigoriev I.V."/>
            <person name="Hibbett D.S."/>
        </authorList>
    </citation>
    <scope>NUCLEOTIDE SEQUENCE [LARGE SCALE GENOMIC DNA]</scope>
    <source>
        <strain evidence="1 2">ATCC 11539</strain>
    </source>
</reference>
<evidence type="ECO:0000313" key="1">
    <source>
        <dbReference type="EMBL" id="EPQ56265.1"/>
    </source>
</evidence>
<proteinExistence type="predicted"/>
<protein>
    <submittedName>
        <fullName evidence="1">Uncharacterized protein</fullName>
    </submittedName>
</protein>